<keyword evidence="2" id="KW-1185">Reference proteome</keyword>
<gene>
    <name evidence="1" type="ORF">Apa02nite_084620</name>
</gene>
<reference evidence="1 2" key="1">
    <citation type="submission" date="2021-01" db="EMBL/GenBank/DDBJ databases">
        <title>Whole genome shotgun sequence of Actinoplanes palleronii NBRC 14916.</title>
        <authorList>
            <person name="Komaki H."/>
            <person name="Tamura T."/>
        </authorList>
    </citation>
    <scope>NUCLEOTIDE SEQUENCE [LARGE SCALE GENOMIC DNA]</scope>
    <source>
        <strain evidence="1 2">NBRC 14916</strain>
    </source>
</reference>
<evidence type="ECO:0000313" key="1">
    <source>
        <dbReference type="EMBL" id="GIE72354.1"/>
    </source>
</evidence>
<accession>A0ABQ4BNV3</accession>
<name>A0ABQ4BNV3_9ACTN</name>
<organism evidence="1 2">
    <name type="scientific">Actinoplanes palleronii</name>
    <dbReference type="NCBI Taxonomy" id="113570"/>
    <lineage>
        <taxon>Bacteria</taxon>
        <taxon>Bacillati</taxon>
        <taxon>Actinomycetota</taxon>
        <taxon>Actinomycetes</taxon>
        <taxon>Micromonosporales</taxon>
        <taxon>Micromonosporaceae</taxon>
        <taxon>Actinoplanes</taxon>
    </lineage>
</organism>
<proteinExistence type="predicted"/>
<comment type="caution">
    <text evidence="1">The sequence shown here is derived from an EMBL/GenBank/DDBJ whole genome shotgun (WGS) entry which is preliminary data.</text>
</comment>
<protein>
    <submittedName>
        <fullName evidence="1">Uncharacterized protein</fullName>
    </submittedName>
</protein>
<dbReference type="EMBL" id="BOMS01000141">
    <property type="protein sequence ID" value="GIE72354.1"/>
    <property type="molecule type" value="Genomic_DNA"/>
</dbReference>
<sequence>MRAMRAVIFSYFGTPTDPGAEVYRERTIGVHGGTESTLREDSP</sequence>
<evidence type="ECO:0000313" key="2">
    <source>
        <dbReference type="Proteomes" id="UP000624709"/>
    </source>
</evidence>
<dbReference type="Proteomes" id="UP000624709">
    <property type="component" value="Unassembled WGS sequence"/>
</dbReference>